<evidence type="ECO:0000313" key="2">
    <source>
        <dbReference type="EMBL" id="KRK46267.1"/>
    </source>
</evidence>
<feature type="transmembrane region" description="Helical" evidence="1">
    <location>
        <begin position="43"/>
        <end position="63"/>
    </location>
</feature>
<feature type="transmembrane region" description="Helical" evidence="1">
    <location>
        <begin position="12"/>
        <end position="37"/>
    </location>
</feature>
<reference evidence="2 3" key="1">
    <citation type="journal article" date="2015" name="Genome Announc.">
        <title>Expanding the biotechnology potential of lactobacilli through comparative genomics of 213 strains and associated genera.</title>
        <authorList>
            <person name="Sun Z."/>
            <person name="Harris H.M."/>
            <person name="McCann A."/>
            <person name="Guo C."/>
            <person name="Argimon S."/>
            <person name="Zhang W."/>
            <person name="Yang X."/>
            <person name="Jeffery I.B."/>
            <person name="Cooney J.C."/>
            <person name="Kagawa T.F."/>
            <person name="Liu W."/>
            <person name="Song Y."/>
            <person name="Salvetti E."/>
            <person name="Wrobel A."/>
            <person name="Rasinkangas P."/>
            <person name="Parkhill J."/>
            <person name="Rea M.C."/>
            <person name="O'Sullivan O."/>
            <person name="Ritari J."/>
            <person name="Douillard F.P."/>
            <person name="Paul Ross R."/>
            <person name="Yang R."/>
            <person name="Briner A.E."/>
            <person name="Felis G.E."/>
            <person name="de Vos W.M."/>
            <person name="Barrangou R."/>
            <person name="Klaenhammer T.R."/>
            <person name="Caufield P.W."/>
            <person name="Cui Y."/>
            <person name="Zhang H."/>
            <person name="O'Toole P.W."/>
        </authorList>
    </citation>
    <scope>NUCLEOTIDE SEQUENCE [LARGE SCALE GENOMIC DNA]</scope>
    <source>
        <strain evidence="2 3">DSM 15638</strain>
    </source>
</reference>
<keyword evidence="1" id="KW-1133">Transmembrane helix</keyword>
<keyword evidence="3" id="KW-1185">Reference proteome</keyword>
<accession>A0A0R1HIV3</accession>
<dbReference type="EMBL" id="AZDI01000002">
    <property type="protein sequence ID" value="KRK46267.1"/>
    <property type="molecule type" value="Genomic_DNA"/>
</dbReference>
<comment type="caution">
    <text evidence="2">The sequence shown here is derived from an EMBL/GenBank/DDBJ whole genome shotgun (WGS) entry which is preliminary data.</text>
</comment>
<evidence type="ECO:0000313" key="3">
    <source>
        <dbReference type="Proteomes" id="UP000051450"/>
    </source>
</evidence>
<protein>
    <submittedName>
        <fullName evidence="2">Uncharacterized protein</fullName>
    </submittedName>
</protein>
<name>A0A0R1HIV3_9LACO</name>
<organism evidence="2 3">
    <name type="scientific">Dellaglioa algida DSM 15638</name>
    <dbReference type="NCBI Taxonomy" id="1423719"/>
    <lineage>
        <taxon>Bacteria</taxon>
        <taxon>Bacillati</taxon>
        <taxon>Bacillota</taxon>
        <taxon>Bacilli</taxon>
        <taxon>Lactobacillales</taxon>
        <taxon>Lactobacillaceae</taxon>
        <taxon>Dellaglioa</taxon>
    </lineage>
</organism>
<sequence length="64" mass="6899">MIFKPETNPALSITLIIFGVIIGVEGLIGLISIIVFIPIFYGIFVALSCLTVGALTIVLSFFMH</sequence>
<gene>
    <name evidence="2" type="ORF">FC66_GL000770</name>
</gene>
<dbReference type="Proteomes" id="UP000051450">
    <property type="component" value="Unassembled WGS sequence"/>
</dbReference>
<dbReference type="PATRIC" id="fig|1423719.4.peg.781"/>
<keyword evidence="1" id="KW-0472">Membrane</keyword>
<proteinExistence type="predicted"/>
<dbReference type="AlphaFoldDB" id="A0A0R1HIV3"/>
<keyword evidence="1" id="KW-0812">Transmembrane</keyword>
<evidence type="ECO:0000256" key="1">
    <source>
        <dbReference type="SAM" id="Phobius"/>
    </source>
</evidence>